<dbReference type="InterPro" id="IPR005190">
    <property type="entry name" value="GlnE_rpt_dom"/>
</dbReference>
<dbReference type="SUPFAM" id="SSF81593">
    <property type="entry name" value="Nucleotidyltransferase substrate binding subunit/domain"/>
    <property type="match status" value="2"/>
</dbReference>
<dbReference type="GO" id="GO:0005829">
    <property type="term" value="C:cytosol"/>
    <property type="evidence" value="ECO:0007669"/>
    <property type="project" value="TreeGrafter"/>
</dbReference>
<dbReference type="InterPro" id="IPR013546">
    <property type="entry name" value="PII_UdlTrfase/GS_AdlTrfase"/>
</dbReference>
<keyword evidence="2 9" id="KW-0548">Nucleotidyltransferase</keyword>
<keyword evidence="5" id="KW-0460">Magnesium</keyword>
<keyword evidence="1" id="KW-0808">Transferase</keyword>
<dbReference type="Gene3D" id="1.20.120.330">
    <property type="entry name" value="Nucleotidyltransferases domain 2"/>
    <property type="match status" value="2"/>
</dbReference>
<organism evidence="9 10">
    <name type="scientific">Galliscardovia ingluviei</name>
    <dbReference type="NCBI Taxonomy" id="1769422"/>
    <lineage>
        <taxon>Bacteria</taxon>
        <taxon>Bacillati</taxon>
        <taxon>Actinomycetota</taxon>
        <taxon>Actinomycetes</taxon>
        <taxon>Bifidobacteriales</taxon>
        <taxon>Bifidobacteriaceae</taxon>
        <taxon>Galliscardovia</taxon>
    </lineage>
</organism>
<keyword evidence="10" id="KW-1185">Reference proteome</keyword>
<dbReference type="PANTHER" id="PTHR30621:SF0">
    <property type="entry name" value="BIFUNCTIONAL GLUTAMINE SYNTHETASE ADENYLYLTRANSFERASE_ADENYLYL-REMOVING ENZYME"/>
    <property type="match status" value="1"/>
</dbReference>
<gene>
    <name evidence="9" type="primary">glnE</name>
    <name evidence="9" type="ORF">GCM10007377_06120</name>
</gene>
<evidence type="ECO:0000256" key="6">
    <source>
        <dbReference type="ARBA" id="ARBA00023268"/>
    </source>
</evidence>
<dbReference type="GO" id="GO:0008882">
    <property type="term" value="F:[glutamate-ammonia-ligase] adenylyltransferase activity"/>
    <property type="evidence" value="ECO:0007669"/>
    <property type="project" value="InterPro"/>
</dbReference>
<evidence type="ECO:0000259" key="7">
    <source>
        <dbReference type="Pfam" id="PF03710"/>
    </source>
</evidence>
<feature type="domain" description="PII-uridylyltransferase/Glutamine-synthetase adenylyltransferase" evidence="8">
    <location>
        <begin position="915"/>
        <end position="1057"/>
    </location>
</feature>
<dbReference type="InterPro" id="IPR023057">
    <property type="entry name" value="GlnE"/>
</dbReference>
<evidence type="ECO:0000256" key="2">
    <source>
        <dbReference type="ARBA" id="ARBA00022695"/>
    </source>
</evidence>
<reference evidence="9" key="1">
    <citation type="journal article" date="2014" name="Int. J. Syst. Evol. Microbiol.">
        <title>Complete genome sequence of Corynebacterium casei LMG S-19264T (=DSM 44701T), isolated from a smear-ripened cheese.</title>
        <authorList>
            <consortium name="US DOE Joint Genome Institute (JGI-PGF)"/>
            <person name="Walter F."/>
            <person name="Albersmeier A."/>
            <person name="Kalinowski J."/>
            <person name="Ruckert C."/>
        </authorList>
    </citation>
    <scope>NUCLEOTIDE SEQUENCE</scope>
    <source>
        <strain evidence="9">CCM 8606</strain>
    </source>
</reference>
<sequence length="1062" mass="118827">MTMPVEPQASLSARTLIRAGLADIQRARTLCEQLDSLHIDRYTSQDVLLFLPTCADPDTALYYSVQIAQAVVEQHTQKVLSELSRTALQQLIAVLGSSEAMGRYIASRPALLQGLGVSREDILVSIKHRQIRMKQALCAAVPQLNTLLDYWQQASSASADEHDDVSLTHPDALLTATQLAHATTALRYEYRRQLLEIMAVDTTAGDIVEIQPSIATALSDIADCALHFALALAQLTVAHAHECAFAVIGMGKLGARELNYVSDVDLMYVVEPKEGSEIRGEALTRLGTKIATTMQRIIQSPMPGVHEGPLWQIDTALRPEGKDGPLVRTLTSYMGYYEHWAENWEFQALLKARCTAGDTSLGDQFVQRTRSLVWSASGRPNFVHDCQRMRQRVESLIPPALKDREIKLGKGGLRDVEFTVQMLQLVHGRTDATLHVRATLEALRALASEGYVSRNQAIELASDYSFERVLEHRVQMWSLHRTHLFPDLGEGSIGGLESPRQIEAGSLDTNVELRRLARALHVHPEQLVERFDTTRQRIRRLHLEIYYRPMLPNIATLGDNEISLSPEATRARFEAIGFADPDNAMRHVQALTAGVSRAAKINRIILPAVLQWLADGQNPDMGLLAWRKLEEQFGQGSEYLGFLRDSQSAGRRLCHVLSNSRFLADAIAKSMESLTWLGNNELLTARSRESLQTQASGALVRYADRLEEIATVLRAMRRQEIERIGLGWMSSVISDSQAITAMSDVIDVIIDSAVHWSIEYQTRTRFGKTLAHIAVIALGRYGGAEVNFCSDADVMLLYEPYEGADEVQAQQFAKAVTDDIRKILMGPVSTEGRIELDLDLRPEGKNGPLIRSLQSCREYYDHWASTWERQALLRARFAAGDQHLGERFIQEVVNPFRYLPRTLHENELTEIRTLKARMEAERLPRGVAKDRHMKLGKGGLSDAEWTIQLLQLQVAHQYDDVQVTSTLLALDALEAHDCITGPDAQALRTAWILATNARNANYVWSGNANRCDILPDDTYSLGGIAAVLKYPARHGQDFENEILSAMRRCREVTERLFYARNS</sequence>
<dbReference type="SUPFAM" id="SSF81301">
    <property type="entry name" value="Nucleotidyltransferase"/>
    <property type="match status" value="2"/>
</dbReference>
<dbReference type="GO" id="GO:0005524">
    <property type="term" value="F:ATP binding"/>
    <property type="evidence" value="ECO:0007669"/>
    <property type="project" value="UniProtKB-KW"/>
</dbReference>
<dbReference type="GO" id="GO:0000820">
    <property type="term" value="P:regulation of glutamine family amino acid metabolic process"/>
    <property type="evidence" value="ECO:0007669"/>
    <property type="project" value="TreeGrafter"/>
</dbReference>
<evidence type="ECO:0000313" key="10">
    <source>
        <dbReference type="Proteomes" id="UP000619536"/>
    </source>
</evidence>
<dbReference type="NCBIfam" id="NF010707">
    <property type="entry name" value="PRK14109.1"/>
    <property type="match status" value="1"/>
</dbReference>
<dbReference type="InterPro" id="IPR043519">
    <property type="entry name" value="NT_sf"/>
</dbReference>
<feature type="domain" description="Glutamate-ammonia ligase adenylyltransferase repeated" evidence="7">
    <location>
        <begin position="652"/>
        <end position="889"/>
    </location>
</feature>
<dbReference type="EMBL" id="BMDH01000001">
    <property type="protein sequence ID" value="GGI13470.1"/>
    <property type="molecule type" value="Genomic_DNA"/>
</dbReference>
<keyword evidence="4" id="KW-0067">ATP-binding</keyword>
<accession>A0A8J3AII8</accession>
<evidence type="ECO:0000259" key="8">
    <source>
        <dbReference type="Pfam" id="PF08335"/>
    </source>
</evidence>
<name>A0A8J3AII8_9BIFI</name>
<dbReference type="Proteomes" id="UP000619536">
    <property type="component" value="Unassembled WGS sequence"/>
</dbReference>
<keyword evidence="3" id="KW-0547">Nucleotide-binding</keyword>
<evidence type="ECO:0000256" key="4">
    <source>
        <dbReference type="ARBA" id="ARBA00022840"/>
    </source>
</evidence>
<keyword evidence="6" id="KW-0511">Multifunctional enzyme</keyword>
<dbReference type="Gene3D" id="3.30.460.10">
    <property type="entry name" value="Beta Polymerase, domain 2"/>
    <property type="match status" value="2"/>
</dbReference>
<comment type="caution">
    <text evidence="9">The sequence shown here is derived from an EMBL/GenBank/DDBJ whole genome shotgun (WGS) entry which is preliminary data.</text>
</comment>
<dbReference type="Pfam" id="PF03710">
    <property type="entry name" value="GlnE"/>
    <property type="match status" value="2"/>
</dbReference>
<reference evidence="9" key="2">
    <citation type="submission" date="2020-09" db="EMBL/GenBank/DDBJ databases">
        <authorList>
            <person name="Sun Q."/>
            <person name="Sedlacek I."/>
        </authorList>
    </citation>
    <scope>NUCLEOTIDE SEQUENCE</scope>
    <source>
        <strain evidence="9">CCM 8606</strain>
    </source>
</reference>
<dbReference type="Pfam" id="PF08335">
    <property type="entry name" value="GlnD_UR_UTase"/>
    <property type="match status" value="2"/>
</dbReference>
<evidence type="ECO:0000256" key="5">
    <source>
        <dbReference type="ARBA" id="ARBA00022842"/>
    </source>
</evidence>
<dbReference type="PANTHER" id="PTHR30621">
    <property type="entry name" value="GLUTAMINE SYNTHETASE ADENYLYLTRANSFERASE"/>
    <property type="match status" value="1"/>
</dbReference>
<evidence type="ECO:0000256" key="1">
    <source>
        <dbReference type="ARBA" id="ARBA00022679"/>
    </source>
</evidence>
<dbReference type="CDD" id="cd05401">
    <property type="entry name" value="NT_GlnE_GlnD_like"/>
    <property type="match status" value="2"/>
</dbReference>
<feature type="domain" description="PII-uridylyltransferase/Glutamine-synthetase adenylyltransferase" evidence="8">
    <location>
        <begin position="389"/>
        <end position="486"/>
    </location>
</feature>
<evidence type="ECO:0000256" key="3">
    <source>
        <dbReference type="ARBA" id="ARBA00022741"/>
    </source>
</evidence>
<dbReference type="AlphaFoldDB" id="A0A8J3AII8"/>
<protein>
    <submittedName>
        <fullName evidence="9">Glutamate-ammonia-ligase adenylyltransferase</fullName>
    </submittedName>
</protein>
<feature type="domain" description="Glutamate-ammonia ligase adenylyltransferase repeated" evidence="7">
    <location>
        <begin position="146"/>
        <end position="366"/>
    </location>
</feature>
<proteinExistence type="predicted"/>
<evidence type="ECO:0000313" key="9">
    <source>
        <dbReference type="EMBL" id="GGI13470.1"/>
    </source>
</evidence>